<protein>
    <submittedName>
        <fullName evidence="3">Uncharacterized protein</fullName>
    </submittedName>
</protein>
<dbReference type="Proteomes" id="UP001215280">
    <property type="component" value="Unassembled WGS sequence"/>
</dbReference>
<organism evidence="3 4">
    <name type="scientific">Mycena maculata</name>
    <dbReference type="NCBI Taxonomy" id="230809"/>
    <lineage>
        <taxon>Eukaryota</taxon>
        <taxon>Fungi</taxon>
        <taxon>Dikarya</taxon>
        <taxon>Basidiomycota</taxon>
        <taxon>Agaricomycotina</taxon>
        <taxon>Agaricomycetes</taxon>
        <taxon>Agaricomycetidae</taxon>
        <taxon>Agaricales</taxon>
        <taxon>Marasmiineae</taxon>
        <taxon>Mycenaceae</taxon>
        <taxon>Mycena</taxon>
    </lineage>
</organism>
<keyword evidence="4" id="KW-1185">Reference proteome</keyword>
<evidence type="ECO:0000313" key="4">
    <source>
        <dbReference type="Proteomes" id="UP001215280"/>
    </source>
</evidence>
<feature type="chain" id="PRO_5042043774" evidence="2">
    <location>
        <begin position="24"/>
        <end position="162"/>
    </location>
</feature>
<comment type="caution">
    <text evidence="3">The sequence shown here is derived from an EMBL/GenBank/DDBJ whole genome shotgun (WGS) entry which is preliminary data.</text>
</comment>
<proteinExistence type="predicted"/>
<keyword evidence="2" id="KW-0732">Signal</keyword>
<evidence type="ECO:0000313" key="3">
    <source>
        <dbReference type="EMBL" id="KAJ7758194.1"/>
    </source>
</evidence>
<dbReference type="AlphaFoldDB" id="A0AAD7J6H9"/>
<feature type="signal peptide" evidence="2">
    <location>
        <begin position="1"/>
        <end position="23"/>
    </location>
</feature>
<evidence type="ECO:0000256" key="1">
    <source>
        <dbReference type="SAM" id="MobiDB-lite"/>
    </source>
</evidence>
<name>A0AAD7J6H9_9AGAR</name>
<gene>
    <name evidence="3" type="ORF">DFH07DRAFT_772658</name>
</gene>
<feature type="region of interest" description="Disordered" evidence="1">
    <location>
        <begin position="142"/>
        <end position="162"/>
    </location>
</feature>
<sequence>MTKRTTNSLTLVLFSNIPTAWQAADAGMTTAIMFAPCVTTSTVRVKMKKRSPTRVSRVAWPNGLPRLAEFKLAGAGLGGLGFDQAVFGDMNLVSSIQTRSAASSYCIFTPLLSELVEWLGQMACGAGLDSLACPQLHYPVDEPPAMPKHTPAAMREGATSKY</sequence>
<dbReference type="EMBL" id="JARJLG010000056">
    <property type="protein sequence ID" value="KAJ7758194.1"/>
    <property type="molecule type" value="Genomic_DNA"/>
</dbReference>
<accession>A0AAD7J6H9</accession>
<reference evidence="3" key="1">
    <citation type="submission" date="2023-03" db="EMBL/GenBank/DDBJ databases">
        <title>Massive genome expansion in bonnet fungi (Mycena s.s.) driven by repeated elements and novel gene families across ecological guilds.</title>
        <authorList>
            <consortium name="Lawrence Berkeley National Laboratory"/>
            <person name="Harder C.B."/>
            <person name="Miyauchi S."/>
            <person name="Viragh M."/>
            <person name="Kuo A."/>
            <person name="Thoen E."/>
            <person name="Andreopoulos B."/>
            <person name="Lu D."/>
            <person name="Skrede I."/>
            <person name="Drula E."/>
            <person name="Henrissat B."/>
            <person name="Morin E."/>
            <person name="Kohler A."/>
            <person name="Barry K."/>
            <person name="LaButti K."/>
            <person name="Morin E."/>
            <person name="Salamov A."/>
            <person name="Lipzen A."/>
            <person name="Mereny Z."/>
            <person name="Hegedus B."/>
            <person name="Baldrian P."/>
            <person name="Stursova M."/>
            <person name="Weitz H."/>
            <person name="Taylor A."/>
            <person name="Grigoriev I.V."/>
            <person name="Nagy L.G."/>
            <person name="Martin F."/>
            <person name="Kauserud H."/>
        </authorList>
    </citation>
    <scope>NUCLEOTIDE SEQUENCE</scope>
    <source>
        <strain evidence="3">CBHHK188m</strain>
    </source>
</reference>
<evidence type="ECO:0000256" key="2">
    <source>
        <dbReference type="SAM" id="SignalP"/>
    </source>
</evidence>